<feature type="compositionally biased region" description="Basic and acidic residues" evidence="1">
    <location>
        <begin position="471"/>
        <end position="481"/>
    </location>
</feature>
<feature type="region of interest" description="Disordered" evidence="1">
    <location>
        <begin position="408"/>
        <end position="505"/>
    </location>
</feature>
<proteinExistence type="predicted"/>
<comment type="caution">
    <text evidence="2">The sequence shown here is derived from an EMBL/GenBank/DDBJ whole genome shotgun (WGS) entry which is preliminary data.</text>
</comment>
<sequence>METTPVTTPFPLAVARKPLGCATTTPGPLKSISDGFVQFFRALIFTIPIVNADAIDTLSHMDDITFAHPWESVVADDNFTDHKPHFTEEQHEVPRQFAEEMTAGGIDASEINMIMLTEAAVECTMGAGDLPLTTEATADYPAEDPATVGETEEPIATGQAAMPITEDTIMLDDTAPVAANKIGDSVTDITCVTSDNLSFGDVISESPVEPKVFCTDNNSADMIEKITDHESILDEEHQGPVPQDEPATAHIPLPVYPLVFEDDFDAAISSFLDANFERFIEADMGRSVPQVVEKGKAARDLLRERLVNPASALFNRQNLILERAARALSIMGTGPALAVAATSAAGAATPPTPATPTTPMSPIEPGEAPIESEPMVAEQEAVVSTKGEGGTEASLEARPDIADAYAGLAKKDDTKADRSHSRSTSLSSNDSKESTESAFDTAACPGTPATEYSTTLVKAEAPSTVISGEAFQHHDDADQHHLATTTESENRTDPATSDDDDETTE</sequence>
<reference evidence="2" key="2">
    <citation type="submission" date="2023-05" db="EMBL/GenBank/DDBJ databases">
        <authorList>
            <consortium name="Lawrence Berkeley National Laboratory"/>
            <person name="Steindorff A."/>
            <person name="Hensen N."/>
            <person name="Bonometti L."/>
            <person name="Westerberg I."/>
            <person name="Brannstrom I.O."/>
            <person name="Guillou S."/>
            <person name="Cros-Aarteil S."/>
            <person name="Calhoun S."/>
            <person name="Haridas S."/>
            <person name="Kuo A."/>
            <person name="Mondo S."/>
            <person name="Pangilinan J."/>
            <person name="Riley R."/>
            <person name="Labutti K."/>
            <person name="Andreopoulos B."/>
            <person name="Lipzen A."/>
            <person name="Chen C."/>
            <person name="Yanf M."/>
            <person name="Daum C."/>
            <person name="Ng V."/>
            <person name="Clum A."/>
            <person name="Ohm R."/>
            <person name="Martin F."/>
            <person name="Silar P."/>
            <person name="Natvig D."/>
            <person name="Lalanne C."/>
            <person name="Gautier V."/>
            <person name="Ament-Velasquez S.L."/>
            <person name="Kruys A."/>
            <person name="Hutchinson M.I."/>
            <person name="Powell A.J."/>
            <person name="Barry K."/>
            <person name="Miller A.N."/>
            <person name="Grigoriev I.V."/>
            <person name="Debuchy R."/>
            <person name="Gladieux P."/>
            <person name="Thoren M.H."/>
            <person name="Johannesson H."/>
        </authorList>
    </citation>
    <scope>NUCLEOTIDE SEQUENCE</scope>
    <source>
        <strain evidence="2">CBS 757.83</strain>
    </source>
</reference>
<reference evidence="2" key="1">
    <citation type="journal article" date="2023" name="Mol. Phylogenet. Evol.">
        <title>Genome-scale phylogeny and comparative genomics of the fungal order Sordariales.</title>
        <authorList>
            <person name="Hensen N."/>
            <person name="Bonometti L."/>
            <person name="Westerberg I."/>
            <person name="Brannstrom I.O."/>
            <person name="Guillou S."/>
            <person name="Cros-Aarteil S."/>
            <person name="Calhoun S."/>
            <person name="Haridas S."/>
            <person name="Kuo A."/>
            <person name="Mondo S."/>
            <person name="Pangilinan J."/>
            <person name="Riley R."/>
            <person name="LaButti K."/>
            <person name="Andreopoulos B."/>
            <person name="Lipzen A."/>
            <person name="Chen C."/>
            <person name="Yan M."/>
            <person name="Daum C."/>
            <person name="Ng V."/>
            <person name="Clum A."/>
            <person name="Steindorff A."/>
            <person name="Ohm R.A."/>
            <person name="Martin F."/>
            <person name="Silar P."/>
            <person name="Natvig D.O."/>
            <person name="Lalanne C."/>
            <person name="Gautier V."/>
            <person name="Ament-Velasquez S.L."/>
            <person name="Kruys A."/>
            <person name="Hutchinson M.I."/>
            <person name="Powell A.J."/>
            <person name="Barry K."/>
            <person name="Miller A.N."/>
            <person name="Grigoriev I.V."/>
            <person name="Debuchy R."/>
            <person name="Gladieux P."/>
            <person name="Hiltunen Thoren M."/>
            <person name="Johannesson H."/>
        </authorList>
    </citation>
    <scope>NUCLEOTIDE SEQUENCE</scope>
    <source>
        <strain evidence="2">CBS 757.83</strain>
    </source>
</reference>
<organism evidence="2 3">
    <name type="scientific">Parathielavia hyrcaniae</name>
    <dbReference type="NCBI Taxonomy" id="113614"/>
    <lineage>
        <taxon>Eukaryota</taxon>
        <taxon>Fungi</taxon>
        <taxon>Dikarya</taxon>
        <taxon>Ascomycota</taxon>
        <taxon>Pezizomycotina</taxon>
        <taxon>Sordariomycetes</taxon>
        <taxon>Sordariomycetidae</taxon>
        <taxon>Sordariales</taxon>
        <taxon>Chaetomiaceae</taxon>
        <taxon>Parathielavia</taxon>
    </lineage>
</organism>
<dbReference type="EMBL" id="MU863689">
    <property type="protein sequence ID" value="KAK4096987.1"/>
    <property type="molecule type" value="Genomic_DNA"/>
</dbReference>
<feature type="compositionally biased region" description="Basic and acidic residues" evidence="1">
    <location>
        <begin position="409"/>
        <end position="420"/>
    </location>
</feature>
<evidence type="ECO:0000313" key="2">
    <source>
        <dbReference type="EMBL" id="KAK4096987.1"/>
    </source>
</evidence>
<protein>
    <submittedName>
        <fullName evidence="2">Uncharacterized protein</fullName>
    </submittedName>
</protein>
<evidence type="ECO:0000313" key="3">
    <source>
        <dbReference type="Proteomes" id="UP001305647"/>
    </source>
</evidence>
<dbReference type="AlphaFoldDB" id="A0AAN6SXZ9"/>
<dbReference type="Proteomes" id="UP001305647">
    <property type="component" value="Unassembled WGS sequence"/>
</dbReference>
<name>A0AAN6SXZ9_9PEZI</name>
<feature type="compositionally biased region" description="Acidic residues" evidence="1">
    <location>
        <begin position="496"/>
        <end position="505"/>
    </location>
</feature>
<feature type="region of interest" description="Disordered" evidence="1">
    <location>
        <begin position="346"/>
        <end position="368"/>
    </location>
</feature>
<evidence type="ECO:0000256" key="1">
    <source>
        <dbReference type="SAM" id="MobiDB-lite"/>
    </source>
</evidence>
<accession>A0AAN6SXZ9</accession>
<gene>
    <name evidence="2" type="ORF">N658DRAFT_510772</name>
</gene>
<keyword evidence="3" id="KW-1185">Reference proteome</keyword>